<comment type="caution">
    <text evidence="6">The sequence shown here is derived from an EMBL/GenBank/DDBJ whole genome shotgun (WGS) entry which is preliminary data.</text>
</comment>
<dbReference type="PANTHER" id="PTHR11829:SF343">
    <property type="entry name" value="FORK-HEAD DOMAIN-CONTAINING PROTEIN"/>
    <property type="match status" value="1"/>
</dbReference>
<protein>
    <recommendedName>
        <fullName evidence="5">Fork-head domain-containing protein</fullName>
    </recommendedName>
</protein>
<gene>
    <name evidence="6" type="ORF">C8F04DRAFT_949731</name>
</gene>
<dbReference type="SMART" id="SM00339">
    <property type="entry name" value="FH"/>
    <property type="match status" value="1"/>
</dbReference>
<evidence type="ECO:0000256" key="2">
    <source>
        <dbReference type="ARBA" id="ARBA00023242"/>
    </source>
</evidence>
<dbReference type="GO" id="GO:0000978">
    <property type="term" value="F:RNA polymerase II cis-regulatory region sequence-specific DNA binding"/>
    <property type="evidence" value="ECO:0007669"/>
    <property type="project" value="TreeGrafter"/>
</dbReference>
<dbReference type="Pfam" id="PF00250">
    <property type="entry name" value="Forkhead"/>
    <property type="match status" value="1"/>
</dbReference>
<dbReference type="InterPro" id="IPR036390">
    <property type="entry name" value="WH_DNA-bd_sf"/>
</dbReference>
<keyword evidence="1 3" id="KW-0238">DNA-binding</keyword>
<feature type="compositionally biased region" description="Basic residues" evidence="4">
    <location>
        <begin position="150"/>
        <end position="168"/>
    </location>
</feature>
<accession>A0AAD6T6A9</accession>
<dbReference type="InterPro" id="IPR036388">
    <property type="entry name" value="WH-like_DNA-bd_sf"/>
</dbReference>
<keyword evidence="2 3" id="KW-0539">Nucleus</keyword>
<evidence type="ECO:0000256" key="3">
    <source>
        <dbReference type="PROSITE-ProRule" id="PRU00089"/>
    </source>
</evidence>
<dbReference type="Proteomes" id="UP001218188">
    <property type="component" value="Unassembled WGS sequence"/>
</dbReference>
<evidence type="ECO:0000259" key="5">
    <source>
        <dbReference type="PROSITE" id="PS50039"/>
    </source>
</evidence>
<dbReference type="SUPFAM" id="SSF46785">
    <property type="entry name" value="Winged helix' DNA-binding domain"/>
    <property type="match status" value="1"/>
</dbReference>
<evidence type="ECO:0000256" key="4">
    <source>
        <dbReference type="SAM" id="MobiDB-lite"/>
    </source>
</evidence>
<dbReference type="InterPro" id="IPR001766">
    <property type="entry name" value="Fork_head_dom"/>
</dbReference>
<dbReference type="GO" id="GO:0000981">
    <property type="term" value="F:DNA-binding transcription factor activity, RNA polymerase II-specific"/>
    <property type="evidence" value="ECO:0007669"/>
    <property type="project" value="TreeGrafter"/>
</dbReference>
<reference evidence="6" key="1">
    <citation type="submission" date="2023-03" db="EMBL/GenBank/DDBJ databases">
        <title>Massive genome expansion in bonnet fungi (Mycena s.s.) driven by repeated elements and novel gene families across ecological guilds.</title>
        <authorList>
            <consortium name="Lawrence Berkeley National Laboratory"/>
            <person name="Harder C.B."/>
            <person name="Miyauchi S."/>
            <person name="Viragh M."/>
            <person name="Kuo A."/>
            <person name="Thoen E."/>
            <person name="Andreopoulos B."/>
            <person name="Lu D."/>
            <person name="Skrede I."/>
            <person name="Drula E."/>
            <person name="Henrissat B."/>
            <person name="Morin E."/>
            <person name="Kohler A."/>
            <person name="Barry K."/>
            <person name="LaButti K."/>
            <person name="Morin E."/>
            <person name="Salamov A."/>
            <person name="Lipzen A."/>
            <person name="Mereny Z."/>
            <person name="Hegedus B."/>
            <person name="Baldrian P."/>
            <person name="Stursova M."/>
            <person name="Weitz H."/>
            <person name="Taylor A."/>
            <person name="Grigoriev I.V."/>
            <person name="Nagy L.G."/>
            <person name="Martin F."/>
            <person name="Kauserud H."/>
        </authorList>
    </citation>
    <scope>NUCLEOTIDE SEQUENCE</scope>
    <source>
        <strain evidence="6">CBHHK200</strain>
    </source>
</reference>
<dbReference type="InterPro" id="IPR050211">
    <property type="entry name" value="FOX_domain-containing"/>
</dbReference>
<comment type="subcellular location">
    <subcellularLocation>
        <location evidence="3">Nucleus</location>
    </subcellularLocation>
</comment>
<evidence type="ECO:0000313" key="6">
    <source>
        <dbReference type="EMBL" id="KAJ7039701.1"/>
    </source>
</evidence>
<feature type="domain" description="Fork-head" evidence="5">
    <location>
        <begin position="23"/>
        <end position="122"/>
    </location>
</feature>
<evidence type="ECO:0000313" key="7">
    <source>
        <dbReference type="Proteomes" id="UP001218188"/>
    </source>
</evidence>
<dbReference type="PROSITE" id="PS50039">
    <property type="entry name" value="FORK_HEAD_3"/>
    <property type="match status" value="1"/>
</dbReference>
<keyword evidence="7" id="KW-1185">Reference proteome</keyword>
<dbReference type="InterPro" id="IPR030456">
    <property type="entry name" value="TF_fork_head_CS_2"/>
</dbReference>
<dbReference type="GO" id="GO:0009653">
    <property type="term" value="P:anatomical structure morphogenesis"/>
    <property type="evidence" value="ECO:0007669"/>
    <property type="project" value="TreeGrafter"/>
</dbReference>
<dbReference type="PROSITE" id="PS00658">
    <property type="entry name" value="FORK_HEAD_2"/>
    <property type="match status" value="1"/>
</dbReference>
<dbReference type="PANTHER" id="PTHR11829">
    <property type="entry name" value="FORKHEAD BOX PROTEIN"/>
    <property type="match status" value="1"/>
</dbReference>
<feature type="non-terminal residue" evidence="6">
    <location>
        <position position="235"/>
    </location>
</feature>
<feature type="compositionally biased region" description="Basic residues" evidence="4">
    <location>
        <begin position="226"/>
        <end position="235"/>
    </location>
</feature>
<dbReference type="CDD" id="cd00059">
    <property type="entry name" value="FH_FOX"/>
    <property type="match status" value="1"/>
</dbReference>
<dbReference type="GO" id="GO:0005634">
    <property type="term" value="C:nucleus"/>
    <property type="evidence" value="ECO:0007669"/>
    <property type="project" value="UniProtKB-SubCell"/>
</dbReference>
<sequence>LRLPPGAPVNLWTVPEPADPAMRPSIPYPLLVTLAIYGSESKCLTLQGIYREIADRFKYYRRQDALEIKSWRNSIRHALSLYALFINVPRPIREPGKGEYWVLGDINSDVLFTRLRKRGLKNKGAVTVKVEEDGDDSSRSDSPTDPGAPRKPRARAGRSTAPRKRRPNRAVSVDSDLNSEFTPVSDFHESNTHSVARGATGHLSLPSMANRIRYRTSSVTESTKPPTKKGRRTRA</sequence>
<dbReference type="EMBL" id="JARJCM010000026">
    <property type="protein sequence ID" value="KAJ7039701.1"/>
    <property type="molecule type" value="Genomic_DNA"/>
</dbReference>
<feature type="region of interest" description="Disordered" evidence="4">
    <location>
        <begin position="130"/>
        <end position="235"/>
    </location>
</feature>
<evidence type="ECO:0000256" key="1">
    <source>
        <dbReference type="ARBA" id="ARBA00023125"/>
    </source>
</evidence>
<proteinExistence type="predicted"/>
<organism evidence="6 7">
    <name type="scientific">Mycena alexandri</name>
    <dbReference type="NCBI Taxonomy" id="1745969"/>
    <lineage>
        <taxon>Eukaryota</taxon>
        <taxon>Fungi</taxon>
        <taxon>Dikarya</taxon>
        <taxon>Basidiomycota</taxon>
        <taxon>Agaricomycotina</taxon>
        <taxon>Agaricomycetes</taxon>
        <taxon>Agaricomycetidae</taxon>
        <taxon>Agaricales</taxon>
        <taxon>Marasmiineae</taxon>
        <taxon>Mycenaceae</taxon>
        <taxon>Mycena</taxon>
    </lineage>
</organism>
<feature type="DNA-binding region" description="Fork-head" evidence="3">
    <location>
        <begin position="23"/>
        <end position="122"/>
    </location>
</feature>
<name>A0AAD6T6A9_9AGAR</name>
<dbReference type="GO" id="GO:0030154">
    <property type="term" value="P:cell differentiation"/>
    <property type="evidence" value="ECO:0007669"/>
    <property type="project" value="TreeGrafter"/>
</dbReference>
<dbReference type="Gene3D" id="1.10.10.10">
    <property type="entry name" value="Winged helix-like DNA-binding domain superfamily/Winged helix DNA-binding domain"/>
    <property type="match status" value="1"/>
</dbReference>
<dbReference type="AlphaFoldDB" id="A0AAD6T6A9"/>
<feature type="compositionally biased region" description="Polar residues" evidence="4">
    <location>
        <begin position="215"/>
        <end position="225"/>
    </location>
</feature>
<dbReference type="PRINTS" id="PR00053">
    <property type="entry name" value="FORKHEAD"/>
</dbReference>